<dbReference type="EMBL" id="JAHRIQ010007539">
    <property type="protein sequence ID" value="MEQ2223417.1"/>
    <property type="molecule type" value="Genomic_DNA"/>
</dbReference>
<sequence>MLQRPLLLLTPMAGREISVHLGICRSSQAVVDGSIQSFFQGYPHFLSVVFQIFSFVVSGNGRVDDSIIRKVDPTGQMHFTCFVLAYLSSQLPNLSLAIFSSLGP</sequence>
<gene>
    <name evidence="1" type="ORF">ILYODFUR_036596</name>
</gene>
<proteinExistence type="predicted"/>
<accession>A0ABV0SVQ3</accession>
<evidence type="ECO:0000313" key="2">
    <source>
        <dbReference type="Proteomes" id="UP001482620"/>
    </source>
</evidence>
<evidence type="ECO:0000313" key="1">
    <source>
        <dbReference type="EMBL" id="MEQ2223417.1"/>
    </source>
</evidence>
<protein>
    <submittedName>
        <fullName evidence="1">Uncharacterized protein</fullName>
    </submittedName>
</protein>
<reference evidence="1 2" key="1">
    <citation type="submission" date="2021-06" db="EMBL/GenBank/DDBJ databases">
        <authorList>
            <person name="Palmer J.M."/>
        </authorList>
    </citation>
    <scope>NUCLEOTIDE SEQUENCE [LARGE SCALE GENOMIC DNA]</scope>
    <source>
        <strain evidence="2">if_2019</strain>
        <tissue evidence="1">Muscle</tissue>
    </source>
</reference>
<comment type="caution">
    <text evidence="1">The sequence shown here is derived from an EMBL/GenBank/DDBJ whole genome shotgun (WGS) entry which is preliminary data.</text>
</comment>
<organism evidence="1 2">
    <name type="scientific">Ilyodon furcidens</name>
    <name type="common">goldbreast splitfin</name>
    <dbReference type="NCBI Taxonomy" id="33524"/>
    <lineage>
        <taxon>Eukaryota</taxon>
        <taxon>Metazoa</taxon>
        <taxon>Chordata</taxon>
        <taxon>Craniata</taxon>
        <taxon>Vertebrata</taxon>
        <taxon>Euteleostomi</taxon>
        <taxon>Actinopterygii</taxon>
        <taxon>Neopterygii</taxon>
        <taxon>Teleostei</taxon>
        <taxon>Neoteleostei</taxon>
        <taxon>Acanthomorphata</taxon>
        <taxon>Ovalentaria</taxon>
        <taxon>Atherinomorphae</taxon>
        <taxon>Cyprinodontiformes</taxon>
        <taxon>Goodeidae</taxon>
        <taxon>Ilyodon</taxon>
    </lineage>
</organism>
<keyword evidence="2" id="KW-1185">Reference proteome</keyword>
<name>A0ABV0SVQ3_9TELE</name>
<dbReference type="Proteomes" id="UP001482620">
    <property type="component" value="Unassembled WGS sequence"/>
</dbReference>